<name>A0A0P1GBT2_9RHOB</name>
<protein>
    <submittedName>
        <fullName evidence="1">Uncharacterized protein</fullName>
    </submittedName>
</protein>
<gene>
    <name evidence="1" type="ORF">TRM7557_02070</name>
</gene>
<organism evidence="1 2">
    <name type="scientific">Tritonibacter multivorans</name>
    <dbReference type="NCBI Taxonomy" id="928856"/>
    <lineage>
        <taxon>Bacteria</taxon>
        <taxon>Pseudomonadati</taxon>
        <taxon>Pseudomonadota</taxon>
        <taxon>Alphaproteobacteria</taxon>
        <taxon>Rhodobacterales</taxon>
        <taxon>Paracoccaceae</taxon>
        <taxon>Tritonibacter</taxon>
    </lineage>
</organism>
<dbReference type="RefSeq" id="WP_058290127.1">
    <property type="nucleotide sequence ID" value="NZ_CYSD01000033.1"/>
</dbReference>
<dbReference type="STRING" id="928856.SAMN04488049_110116"/>
<proteinExistence type="predicted"/>
<evidence type="ECO:0000313" key="2">
    <source>
        <dbReference type="Proteomes" id="UP000052022"/>
    </source>
</evidence>
<dbReference type="OrthoDB" id="7665213at2"/>
<evidence type="ECO:0000313" key="1">
    <source>
        <dbReference type="EMBL" id="CUH78845.1"/>
    </source>
</evidence>
<keyword evidence="2" id="KW-1185">Reference proteome</keyword>
<reference evidence="1 2" key="1">
    <citation type="submission" date="2015-09" db="EMBL/GenBank/DDBJ databases">
        <authorList>
            <consortium name="Swine Surveillance"/>
        </authorList>
    </citation>
    <scope>NUCLEOTIDE SEQUENCE [LARGE SCALE GENOMIC DNA]</scope>
    <source>
        <strain evidence="1 2">CECT 7557</strain>
    </source>
</reference>
<dbReference type="AlphaFoldDB" id="A0A0P1GBT2"/>
<dbReference type="EMBL" id="CYSD01000033">
    <property type="protein sequence ID" value="CUH78845.1"/>
    <property type="molecule type" value="Genomic_DNA"/>
</dbReference>
<sequence length="164" mass="18493">MSHTPRQDRRVSRFHVTPESEDAGLFKNGMTQVDLVLVPIFGKTARGDITVRGYVDDTKEVSVVFAGRRKSDFSGLKQELRLMLTQANFSAAQRREDPPPLKTIRLPVQIEGSWRQRFERDASGDERRTLQFLAARWAYLDRTGASVTAGKRAVQPSAKNLASF</sequence>
<accession>A0A0P1GBT2</accession>
<dbReference type="Proteomes" id="UP000052022">
    <property type="component" value="Unassembled WGS sequence"/>
</dbReference>